<dbReference type="InterPro" id="IPR026286">
    <property type="entry name" value="MaiA/AMDase"/>
</dbReference>
<keyword evidence="2" id="KW-1185">Reference proteome</keyword>
<proteinExistence type="predicted"/>
<accession>A1ZGW9</accession>
<dbReference type="PANTHER" id="PTHR40267">
    <property type="entry name" value="BLR3294 PROTEIN"/>
    <property type="match status" value="1"/>
</dbReference>
<evidence type="ECO:0000313" key="2">
    <source>
        <dbReference type="Proteomes" id="UP000004095"/>
    </source>
</evidence>
<dbReference type="PIRSF" id="PIRSF015736">
    <property type="entry name" value="MI"/>
    <property type="match status" value="1"/>
</dbReference>
<evidence type="ECO:0000313" key="1">
    <source>
        <dbReference type="EMBL" id="EAY30238.1"/>
    </source>
</evidence>
<dbReference type="RefSeq" id="WP_002695127.1">
    <property type="nucleotide sequence ID" value="NZ_AAWS01000007.1"/>
</dbReference>
<name>A1ZGW9_MICM2</name>
<dbReference type="OrthoDB" id="483160at2"/>
<comment type="caution">
    <text evidence="1">The sequence shown here is derived from an EMBL/GenBank/DDBJ whole genome shotgun (WGS) entry which is preliminary data.</text>
</comment>
<dbReference type="eggNOG" id="COG3473">
    <property type="taxonomic scope" value="Bacteria"/>
</dbReference>
<dbReference type="Pfam" id="PF17645">
    <property type="entry name" value="Amdase"/>
    <property type="match status" value="1"/>
</dbReference>
<dbReference type="InterPro" id="IPR053714">
    <property type="entry name" value="Iso_Racemase_Enz_sf"/>
</dbReference>
<dbReference type="PANTHER" id="PTHR40267:SF1">
    <property type="entry name" value="BLR3294 PROTEIN"/>
    <property type="match status" value="1"/>
</dbReference>
<dbReference type="AlphaFoldDB" id="A1ZGW9"/>
<protein>
    <submittedName>
        <fullName evidence="1">Asp/Glu/Hydantoin racemase family protein</fullName>
    </submittedName>
</protein>
<reference evidence="1 2" key="1">
    <citation type="submission" date="2007-01" db="EMBL/GenBank/DDBJ databases">
        <authorList>
            <person name="Haygood M."/>
            <person name="Podell S."/>
            <person name="Anderson C."/>
            <person name="Hopkinson B."/>
            <person name="Roe K."/>
            <person name="Barbeau K."/>
            <person name="Gaasterland T."/>
            <person name="Ferriera S."/>
            <person name="Johnson J."/>
            <person name="Kravitz S."/>
            <person name="Beeson K."/>
            <person name="Sutton G."/>
            <person name="Rogers Y.-H."/>
            <person name="Friedman R."/>
            <person name="Frazier M."/>
            <person name="Venter J.C."/>
        </authorList>
    </citation>
    <scope>NUCLEOTIDE SEQUENCE [LARGE SCALE GENOMIC DNA]</scope>
    <source>
        <strain evidence="1 2">ATCC 23134</strain>
    </source>
</reference>
<gene>
    <name evidence="1" type="ORF">M23134_08060</name>
</gene>
<dbReference type="EMBL" id="AAWS01000007">
    <property type="protein sequence ID" value="EAY30238.1"/>
    <property type="molecule type" value="Genomic_DNA"/>
</dbReference>
<organism evidence="1 2">
    <name type="scientific">Microscilla marina ATCC 23134</name>
    <dbReference type="NCBI Taxonomy" id="313606"/>
    <lineage>
        <taxon>Bacteria</taxon>
        <taxon>Pseudomonadati</taxon>
        <taxon>Bacteroidota</taxon>
        <taxon>Cytophagia</taxon>
        <taxon>Cytophagales</taxon>
        <taxon>Microscillaceae</taxon>
        <taxon>Microscilla</taxon>
    </lineage>
</organism>
<dbReference type="Gene3D" id="3.40.50.12500">
    <property type="match status" value="1"/>
</dbReference>
<dbReference type="Proteomes" id="UP000004095">
    <property type="component" value="Unassembled WGS sequence"/>
</dbReference>
<sequence length="253" mass="27447">MSRDQGRIGVIVPSSNTNLEPDCALLVPAGITLHFTRVGGYDVDDVPDGDEMRRFALAGLDDALTLLIAADINVIAYGCTSATLASGFEFDQQFQKQMANKTGVPAVTAAGAIIEALKTLHISRIAFTSPYVAELNQDAIRFISTCGFEVVNHFSVGESYSSREMREVTPDTIYKFGLQADHPEAEALVISCTDFRALEALTALERDLGKPVITSNQAMMYAILTRMDIDPSNILAGGQLFTQHATRLQQALR</sequence>